<dbReference type="GO" id="GO:0030288">
    <property type="term" value="C:outer membrane-bounded periplasmic space"/>
    <property type="evidence" value="ECO:0007669"/>
    <property type="project" value="InterPro"/>
</dbReference>
<evidence type="ECO:0000256" key="1">
    <source>
        <dbReference type="ARBA" id="ARBA00004196"/>
    </source>
</evidence>
<dbReference type="InterPro" id="IPR038404">
    <property type="entry name" value="TRAP_DctP_sf"/>
</dbReference>
<keyword evidence="4 5" id="KW-0732">Signal</keyword>
<dbReference type="GO" id="GO:0055085">
    <property type="term" value="P:transmembrane transport"/>
    <property type="evidence" value="ECO:0007669"/>
    <property type="project" value="InterPro"/>
</dbReference>
<protein>
    <submittedName>
        <fullName evidence="6">TRAP-type C4-dicarboxylate transport system, periplasmic component</fullName>
    </submittedName>
</protein>
<feature type="signal peptide" evidence="5">
    <location>
        <begin position="1"/>
        <end position="24"/>
    </location>
</feature>
<dbReference type="NCBIfam" id="TIGR00787">
    <property type="entry name" value="dctP"/>
    <property type="match status" value="1"/>
</dbReference>
<evidence type="ECO:0000256" key="2">
    <source>
        <dbReference type="ARBA" id="ARBA00009023"/>
    </source>
</evidence>
<comment type="subcellular location">
    <subcellularLocation>
        <location evidence="1">Cell envelope</location>
    </subcellularLocation>
</comment>
<feature type="chain" id="PRO_5004015452" evidence="5">
    <location>
        <begin position="25"/>
        <end position="332"/>
    </location>
</feature>
<evidence type="ECO:0000313" key="6">
    <source>
        <dbReference type="EMBL" id="AGF49628.1"/>
    </source>
</evidence>
<name>M1LAY3_9PROT</name>
<keyword evidence="7" id="KW-1185">Reference proteome</keyword>
<reference evidence="6 7" key="1">
    <citation type="journal article" date="2013" name="Genome Biol. Evol.">
        <title>Genome evolution and phylogenomic analysis of candidatus kinetoplastibacterium, the betaproteobacterial endosymbionts of strigomonas and angomonas.</title>
        <authorList>
            <person name="Alves J.M."/>
            <person name="Serrano M.G."/>
            <person name="Maia da Silva F."/>
            <person name="Voegtly L.J."/>
            <person name="Matveyev A.V."/>
            <person name="Teixeira M.M."/>
            <person name="Camargo E.P."/>
            <person name="Buck G.A."/>
        </authorList>
    </citation>
    <scope>NUCLEOTIDE SEQUENCE [LARGE SCALE GENOMIC DNA]</scope>
    <source>
        <strain evidence="6 7">TCC012E</strain>
    </source>
</reference>
<keyword evidence="3" id="KW-0813">Transport</keyword>
<dbReference type="PANTHER" id="PTHR33376">
    <property type="match status" value="1"/>
</dbReference>
<dbReference type="PIRSF" id="PIRSF006470">
    <property type="entry name" value="DctB"/>
    <property type="match status" value="1"/>
</dbReference>
<dbReference type="Gene3D" id="3.40.190.170">
    <property type="entry name" value="Bacterial extracellular solute-binding protein, family 7"/>
    <property type="match status" value="1"/>
</dbReference>
<evidence type="ECO:0000256" key="3">
    <source>
        <dbReference type="ARBA" id="ARBA00022448"/>
    </source>
</evidence>
<dbReference type="InterPro" id="IPR004682">
    <property type="entry name" value="TRAP_DctP"/>
</dbReference>
<dbReference type="Proteomes" id="UP000011563">
    <property type="component" value="Chromosome"/>
</dbReference>
<proteinExistence type="inferred from homology"/>
<evidence type="ECO:0000313" key="7">
    <source>
        <dbReference type="Proteomes" id="UP000011563"/>
    </source>
</evidence>
<dbReference type="KEGG" id="kbt:BCUE_0421"/>
<dbReference type="PATRIC" id="fig|1208922.3.peg.180"/>
<comment type="similarity">
    <text evidence="2">Belongs to the bacterial solute-binding protein 7 family.</text>
</comment>
<gene>
    <name evidence="6" type="ORF">BCUE_0421</name>
</gene>
<dbReference type="NCBIfam" id="NF037995">
    <property type="entry name" value="TRAP_S1"/>
    <property type="match status" value="1"/>
</dbReference>
<dbReference type="AlphaFoldDB" id="M1LAY3"/>
<dbReference type="EMBL" id="CP003807">
    <property type="protein sequence ID" value="AGF49628.1"/>
    <property type="molecule type" value="Genomic_DNA"/>
</dbReference>
<organism evidence="6 7">
    <name type="scientific">Candidatus Kinetoplastidibacterium blastocrithidiae TCC012E</name>
    <dbReference type="NCBI Taxonomy" id="1208922"/>
    <lineage>
        <taxon>Bacteria</taxon>
        <taxon>Pseudomonadati</taxon>
        <taxon>Pseudomonadota</taxon>
        <taxon>Betaproteobacteria</taxon>
        <taxon>Candidatus Kinetoplastidibacterium</taxon>
    </lineage>
</organism>
<dbReference type="Pfam" id="PF03480">
    <property type="entry name" value="DctP"/>
    <property type="match status" value="1"/>
</dbReference>
<sequence length="332" mass="36958">MRNIWLNWVALSILALITVMPASAADTKDETKLKLAHALSSTSHYGAGASAFANSLETISKGKFIVEKFPNNKLGSEHEVIEGLQSGKIDLAVISTSAVMDLIPEIGMFDIPFLMHDLQHARNVLDGSIGKNILSKFPEKGIVALAWGEQGFRHLTNNVRPVLTPEDARGLKIRTPQNSIHVAGFNYIGILPVPMTLTDAVKSLKDGSIDGQENPLSVIIATQMYNMQKYLSLTGHVYAPALILVSSKLYKQLSSTDKKLFQKSGRAACLKMRDFVDDIEKRSLERLRKEGMQVTEVERASFAMAMEPVYTEFYKKFDKRIIDAIPFQRKFQ</sequence>
<dbReference type="HOGENOM" id="CLU_036176_1_3_4"/>
<dbReference type="RefSeq" id="WP_015389981.1">
    <property type="nucleotide sequence ID" value="NC_020285.1"/>
</dbReference>
<evidence type="ECO:0000256" key="5">
    <source>
        <dbReference type="SAM" id="SignalP"/>
    </source>
</evidence>
<accession>M1LAY3</accession>
<dbReference type="PANTHER" id="PTHR33376:SF4">
    <property type="entry name" value="SIALIC ACID-BINDING PERIPLASMIC PROTEIN SIAP"/>
    <property type="match status" value="1"/>
</dbReference>
<evidence type="ECO:0000256" key="4">
    <source>
        <dbReference type="ARBA" id="ARBA00022729"/>
    </source>
</evidence>
<dbReference type="InterPro" id="IPR018389">
    <property type="entry name" value="DctP_fam"/>
</dbReference>